<sequence>MQHLPLLSSFKRLKWAGLATAGLACVMALTDIIMNTVMWYTGVASTGYLEFWGDKIPLLLAEDYQLPTLNWVLLVALDYVPVLISSLGLLLTGLFFLRLSRRELWSTRNARLLMTIGGLSILGLVLQPVLYTLTGLVLSLGLPPGEGLLAVSLGLNTESMSELLKAVFVCSFGFMMNEARSLNEEVKAFV</sequence>
<dbReference type="EMBL" id="AP022213">
    <property type="protein sequence ID" value="BBT16782.1"/>
    <property type="molecule type" value="Genomic_DNA"/>
</dbReference>
<reference evidence="1 2" key="1">
    <citation type="submission" date="2019-12" db="EMBL/GenBank/DDBJ databases">
        <title>complete genome sequences of Pseudomonas otitidis str. WP8-S17-CRE-03 isolated from wastewater treatment plant effluent.</title>
        <authorList>
            <person name="Sekizuka T."/>
            <person name="Itokawa K."/>
            <person name="Yatsu K."/>
            <person name="Inamine Y."/>
            <person name="Kuroda M."/>
        </authorList>
    </citation>
    <scope>NUCLEOTIDE SEQUENCE [LARGE SCALE GENOMIC DNA]</scope>
    <source>
        <strain evidence="1 2">WP8-S17-CRE-03</strain>
    </source>
</reference>
<name>A0A1I0ULY4_9GAMM</name>
<dbReference type="Proteomes" id="UP000515591">
    <property type="component" value="Chromosome"/>
</dbReference>
<dbReference type="STRING" id="319939.SAMN05216263_11466"/>
<gene>
    <name evidence="1" type="ORF">WP8S17C03_28310</name>
</gene>
<organism evidence="1 2">
    <name type="scientific">Metapseudomonas otitidis</name>
    <dbReference type="NCBI Taxonomy" id="319939"/>
    <lineage>
        <taxon>Bacteria</taxon>
        <taxon>Pseudomonadati</taxon>
        <taxon>Pseudomonadota</taxon>
        <taxon>Gammaproteobacteria</taxon>
        <taxon>Pseudomonadales</taxon>
        <taxon>Pseudomonadaceae</taxon>
        <taxon>Metapseudomonas</taxon>
    </lineage>
</organism>
<protein>
    <submittedName>
        <fullName evidence="1">Uncharacterized protein</fullName>
    </submittedName>
</protein>
<accession>A0A1I0ULY4</accession>
<evidence type="ECO:0000313" key="2">
    <source>
        <dbReference type="Proteomes" id="UP000515591"/>
    </source>
</evidence>
<dbReference type="RefSeq" id="WP_074971704.1">
    <property type="nucleotide sequence ID" value="NZ_AP022213.1"/>
</dbReference>
<evidence type="ECO:0000313" key="1">
    <source>
        <dbReference type="EMBL" id="BBT16782.1"/>
    </source>
</evidence>
<proteinExistence type="predicted"/>
<dbReference type="AlphaFoldDB" id="A0A1I0ULY4"/>